<dbReference type="SUPFAM" id="SSF51126">
    <property type="entry name" value="Pectin lyase-like"/>
    <property type="match status" value="1"/>
</dbReference>
<evidence type="ECO:0000313" key="5">
    <source>
        <dbReference type="Proteomes" id="UP001597264"/>
    </source>
</evidence>
<evidence type="ECO:0000256" key="2">
    <source>
        <dbReference type="SAM" id="SignalP"/>
    </source>
</evidence>
<dbReference type="PANTHER" id="PTHR12338:SF5">
    <property type="entry name" value="ANTIGEN 43-RELATED"/>
    <property type="match status" value="1"/>
</dbReference>
<feature type="region of interest" description="Disordered" evidence="1">
    <location>
        <begin position="3965"/>
        <end position="4003"/>
    </location>
</feature>
<gene>
    <name evidence="4" type="ORF">ACFQ2X_04340</name>
</gene>
<dbReference type="PANTHER" id="PTHR12338">
    <property type="entry name" value="AUTOTRANSPORTER"/>
    <property type="match status" value="1"/>
</dbReference>
<evidence type="ECO:0000256" key="1">
    <source>
        <dbReference type="SAM" id="MobiDB-lite"/>
    </source>
</evidence>
<feature type="domain" description="Filamentous haemagglutinin FhaB/tRNA nuclease CdiA-like TPS" evidence="3">
    <location>
        <begin position="33"/>
        <end position="145"/>
    </location>
</feature>
<dbReference type="Pfam" id="PF05860">
    <property type="entry name" value="TPS"/>
    <property type="match status" value="1"/>
</dbReference>
<dbReference type="InterPro" id="IPR012334">
    <property type="entry name" value="Pectin_lyas_fold"/>
</dbReference>
<proteinExistence type="predicted"/>
<protein>
    <submittedName>
        <fullName evidence="4">Filamentous hemagglutinin N-terminal domain-containing protein</fullName>
    </submittedName>
</protein>
<dbReference type="InterPro" id="IPR011050">
    <property type="entry name" value="Pectin_lyase_fold/virulence"/>
</dbReference>
<feature type="signal peptide" evidence="2">
    <location>
        <begin position="1"/>
        <end position="35"/>
    </location>
</feature>
<feature type="chain" id="PRO_5046479550" evidence="2">
    <location>
        <begin position="36"/>
        <end position="4003"/>
    </location>
</feature>
<evidence type="ECO:0000259" key="3">
    <source>
        <dbReference type="SMART" id="SM00912"/>
    </source>
</evidence>
<dbReference type="EMBL" id="JBHTLR010000005">
    <property type="protein sequence ID" value="MFD1215818.1"/>
    <property type="molecule type" value="Genomic_DNA"/>
</dbReference>
<name>A0ABW3U4R3_9GAMM</name>
<keyword evidence="5" id="KW-1185">Reference proteome</keyword>
<accession>A0ABW3U4R3</accession>
<evidence type="ECO:0000313" key="4">
    <source>
        <dbReference type="EMBL" id="MFD1215818.1"/>
    </source>
</evidence>
<dbReference type="Gene3D" id="2.160.20.10">
    <property type="entry name" value="Single-stranded right-handed beta-helix, Pectin lyase-like"/>
    <property type="match status" value="1"/>
</dbReference>
<comment type="caution">
    <text evidence="4">The sequence shown here is derived from an EMBL/GenBank/DDBJ whole genome shotgun (WGS) entry which is preliminary data.</text>
</comment>
<dbReference type="InterPro" id="IPR008638">
    <property type="entry name" value="FhaB/CdiA-like_TPS"/>
</dbReference>
<dbReference type="SMART" id="SM00912">
    <property type="entry name" value="Haemagg_act"/>
    <property type="match status" value="1"/>
</dbReference>
<reference evidence="5" key="1">
    <citation type="journal article" date="2019" name="Int. J. Syst. Evol. Microbiol.">
        <title>The Global Catalogue of Microorganisms (GCM) 10K type strain sequencing project: providing services to taxonomists for standard genome sequencing and annotation.</title>
        <authorList>
            <consortium name="The Broad Institute Genomics Platform"/>
            <consortium name="The Broad Institute Genome Sequencing Center for Infectious Disease"/>
            <person name="Wu L."/>
            <person name="Ma J."/>
        </authorList>
    </citation>
    <scope>NUCLEOTIDE SEQUENCE [LARGE SCALE GENOMIC DNA]</scope>
    <source>
        <strain evidence="5">CCUG 54356</strain>
    </source>
</reference>
<dbReference type="RefSeq" id="WP_230436429.1">
    <property type="nucleotide sequence ID" value="NZ_CP087715.1"/>
</dbReference>
<dbReference type="InterPro" id="IPR050909">
    <property type="entry name" value="Bact_Autotransporter_VF"/>
</dbReference>
<keyword evidence="2" id="KW-0732">Signal</keyword>
<dbReference type="Proteomes" id="UP001597264">
    <property type="component" value="Unassembled WGS sequence"/>
</dbReference>
<dbReference type="NCBIfam" id="TIGR01901">
    <property type="entry name" value="adhes_NPXG"/>
    <property type="match status" value="1"/>
</dbReference>
<sequence length="4003" mass="409362">MMTRKLKKLSSAIKVWHLACAGAMVGQVISPAALAGPKGGVVTGGDGDISINDLATIVDQKTDLLSIDWDSFNLSEEELVKFLQPNSSSVVLNRILDQSPSEIRGSIQANGHVILANPRGVLFTETATVNVGSITAAGLDMDPADFHNGDFSFTSKPGSAGVVVNRGVINAASAVLVGRQVTNAPGSLISAELVSLTAADEALLTFDADGLIGVQVTKAVMENQMGVDSAVINQGAIEGTQVLMEASVSGDLFTAAVNNEGVVRAQGIDTSGGSIRLTASGGSVTNTGTLDASGSTGGNVVLEGDSTSHSGAITVQANAGVGGEVKLLGDTVQVSGEINARGSAGGGEVLIGGGYQGKDSAVRNADSTTVTAEAIVDASGTGSGDGGTVVVWADGDTDFAGSIYAESGELGGNGGLVETSGKQTLRLDNDALSVSTRAHGEGSGGTWLLDPIWLEIAGDCTGLENCMEAATLKKELDEGNTVSIVAGSGNINSDTDAITVSGDLSWLNGTLELIADGNIQIEAGISLTAALNDLVIDTTGADLDDPENPGDLFLGDGASITVGDLTANLAGSLTNDGTITTNDFSLTLGAGQIDPVDTTNTLGDLTVNGSGQIVGSEATDSFILQGTNDLVIDGDNQVTLNGNIEFSAVDSIDLGEAEDGDTVSGREAESWLVTSSGVEAAGINFISAVEFSASGSSLQLSSDLVGSDPEYKAILLARRETEDEELGTPYVGYAGYKFSGLQTAGQVVDGNGDQVVSELELNASGWDEEVSLTDTDNSLSAAGVNFSNIKKATASKLVDFEPETGEDGTNTVFTIQADNKVSANSIVFSGLNTIDAGTGQDSVYGIDANPDEGINGQNWKVTSDGIEASGILLQSAENFFAAGSSLQMDSDVVDDGHNEITLARRGPAGEELNGTAYIDYAGYEFEGLQAVGQVLDGAGNEISTSLTLNAGGWDKAVSLTETANTLSSEGISFSNISTAIANTVNTNYVDSSTGNTRSDKLSITGADTFSLLDDSDQAEISFSSVTSITADSADQLVFSDKVSLDQQVLALTSNDKQVTYQDSLTVSGITDVTVAKLEDFEPGAGEDGTNTVFTIQADNKVSANSIVFSGLKTIDAGSGDDTVEAAEDIAEGATWNLSDTVNNASVEHSGSVNLAFENIETVKTVGAIVDGTQNGISENYRLDGSGLSAQGILFTSASEVNSSQEEVGADTISTSYGTFNLRTSADETEVTAGGVSIAGIDFSGIDEVNADSGATVVGTSQADTFTIITRDGGGAENTGVQASSIDFYNISNVEGGAEDSIVTDILTINNGAKNDDSKGKPNKFSGISFSKDIAKVSATTIQVLDSNDATWSFNDDGNILYSFDDSLSPLEFFGVEKIEAGSGSDNVEGVSGENWTIFDANSANHNAIDFYNIEQVTADAAGFLSDQYKITSTEIDGAVQYGVSSYGIELLGSNTFDAVDPGTAYASLDGSALSKAVILGGNDHEIIVEGENWSFSNVGSVTAPILETNANGLQFTVGENTNDLTISTSSISFSGLSEVHTGDTVNNQLFTRSNVEVSGADGSLKSNDISFTGIDSVAGVTEDGSTVTYDIIGSESAETFAIVGDNQVNWLVGDSETVSFADVTGIDAGEASASEDPGNPAIDKVFAIGTVTLTGNDHEANSDSGIFLSNIDKISGGNLVSSGNGDTYTIASDNEVSANKILFSAPEKITGASINDEVIVTVSDVVWGFDDNGNVTFGDWVFDNILHFAADGSTLNGPAGLQEFSLDFDNDELVVDVVRSGLSDVAFKGLVAVNGNGAGSVTGVSDAAWLLGSSAGEVISSGITFTGISSFNAVGGALTGSDAAENFEVFRSAEATDEQWDVRVGDLTFKGLTSVSGNSASSESTQIDTVSLDVLAEAKLTGIDGEADIHGIQFKEIEEITNATVTASAGSDRFTILGNQRVEANAIDFEGISIIDSLGEGDHVAGGVQWELVGTDRKAKNSGITFTGLTSVSADGQTLVGTSDPDTYTLSTVSESGRTVTQLNTAGIDFTGLSKVESDASDSGGDEIIASGYGDYLTLIGELNALEVEKREGGNLIFSGISDVESEFLKGTNGNDRFIVTLNADGEPITSIYRINFSSLEQVNARNGLGDTVVAEGADASIVFGGASIHGIDFTWVWSVDGVESVFATGESDTFEVLGSGRVSVTNKLVDGLVFNSFGSVDALGGDDTVIGLSGEDWTLLGFENAENNGISFEDVELLIADDGALVGLDVTDTESGNDNFELTGDGHIKTLGMDVSGMTRVDARGGVNSLDASSFTGAFFLTGTAGEVSTDIDYLVEVDGESVTQTREGVVFSGIDTADLVTLNTTSASESLSLNADGALLVGTSGISFTGLSSVIDQGGSDTLTSSLNNNWVLADDGSLDVTHGNITFAGIEVFSGGNGVLNGGSAANNYVASGQKITVDNEARTFNDVVTVNAGGGADDLVTGNAVTLTDALGGFKTDKVQFSGLKSLQVGDLTGSSSSDTFEMLNDSQLSIYGLTISGLDTVSAIGGSTVKSPNSEAYTLLKTGGVHHFGIDFTGVTQFDSSGAVLTATDASETFTYSTGVKVNGMTFNGLSSVDGNGGTDTLAAEGYSGDLVLTGTSGELTNQDSSLTFTDFTNVQATSLRGSTAADVFKAKSDVDLEQVSVRGLTFTGLTTVDGGDGEDTVNAVGDDMALEGHESVTVFDSITFTDIENASGGGFDLAGTSDSDIFTVTSSGGVKVSGINIESFGEIDGGGGKDKVIGADGADWQLLSVNSASNNNVNFINVEELQAVNANLLGIDDATISDFFFLDSDGSIRMQVGAANWEQSDVSEMLITGMGQVIAGAGTSDLNASVYGAALALNGSSGELKAGDSLLFKGIDSATLSSLTLSDGVDELKVSGSQQLRVADIDFSGLSTVIDSGASDTVTSTVGSDWVMADDGSFDVSHANITFAGVETFSGGSGVLNGGSATNNYVASGRKITVDNETRTFNGVGTVNAGGDDHLTTADTITLMETEGHFTNGSVDFNGFGSLAADALVATSASEEFGLSNGTVSIHKLVVSGLSSLDTGGGTDTITGEAGADYLLAANGDVTHGNIVFSNSEIFVGDGAALTASDADDVFTLTAADALTLQATGQQFSGLISADTAGGADRIVFSENFADSERAATITGNNAVSAGNIQFSNIESLRNTGALTATEGSDVFSVVGNGILDSSFGIRFEGVASVSAEAGSDTVNGLASESWQLREGEKSVFHAGMEFTGLDIANGGSGELLGSGANEQYAVTGNNQLTASGIQFDTVHEVNAGADSVNEVISLGGETWALGADRAASANDSGIDFVNIDSVVGSDLHVDAATNNRSEHFVLAGNVLGVRGIDFSSVSSVDAGTDEGDSLTANDVAEWQLDGTNGAVSSAEVSFSGMDQIASQNAQLRGTGNVDSFALDGEQALTTYGMAFTGITDVVSGAGRDTLRATEGADQFSLAASGDISVAGIRFGGLESVDAAGGSDTVDAEGAGWTSVADGDVYADGSALATVESIEVLFENLEQVNGTGAYTGLDIDSEYLFDSLNTMTVGGISFAGVNSLVAGSGSDIFRAADMDTAWELNNTGGLVTAGDASLQFSGFESLFAGNGADQFELNGGALAELDTGGGNDTVRMAGSQLGALSLGEGDDYLQVDVASNQELSLSGGGGNDRFQFNVAGATWQMGRTESRVGNLRFSGFEWLDNNTGNLTLETGLDFSFVNGDEASADFNRNGAGILFADSGVRLGYDGGGDLNIISSTTGTIGGHLQADRAELVVSGDVDITSDVHTLAIDTAGGNIDIAVVADKDLVIDEIDAGRGSVILNSANFGSLTAETYGDTHITAGNVQIGSDLQRWSVVGSAVNPLRMNVTQTAELVALSYFQPDFIGQMPDFTSRGDELQSVAGAQTSQGLSSAMQNVVDDFAQVDPGIFTAVNPYSAGVEVVNNQEMALTNGELQPVGPPSEDDEEEERGRLREPVPPLDAVRGGAGQ</sequence>
<organism evidence="4 5">
    <name type="scientific">Microbulbifer celer</name>
    <dbReference type="NCBI Taxonomy" id="435905"/>
    <lineage>
        <taxon>Bacteria</taxon>
        <taxon>Pseudomonadati</taxon>
        <taxon>Pseudomonadota</taxon>
        <taxon>Gammaproteobacteria</taxon>
        <taxon>Cellvibrionales</taxon>
        <taxon>Microbulbiferaceae</taxon>
        <taxon>Microbulbifer</taxon>
    </lineage>
</organism>